<dbReference type="Gene3D" id="3.40.30.10">
    <property type="entry name" value="Glutaredoxin"/>
    <property type="match status" value="1"/>
</dbReference>
<protein>
    <submittedName>
        <fullName evidence="3">Protein-disulfide isomerase</fullName>
    </submittedName>
</protein>
<reference evidence="3 4" key="1">
    <citation type="journal article" date="2015" name="Genome Announc.">
        <title>Complete Genome Sequence of the Type Strain Corynebacterium mustelae DSM 45274, Isolated from Various Tissues of a Male Ferret with Lethal Sepsis.</title>
        <authorList>
            <person name="Ruckert C."/>
            <person name="Eimer J."/>
            <person name="Winkler A."/>
            <person name="Tauch A."/>
        </authorList>
    </citation>
    <scope>NUCLEOTIDE SEQUENCE [LARGE SCALE GENOMIC DNA]</scope>
    <source>
        <strain evidence="3 4">DSM 45274</strain>
    </source>
</reference>
<keyword evidence="1" id="KW-1133">Transmembrane helix</keyword>
<dbReference type="AlphaFoldDB" id="A0A0G3H263"/>
<dbReference type="PATRIC" id="fig|571915.4.peg.2723"/>
<dbReference type="Pfam" id="PF13462">
    <property type="entry name" value="Thioredoxin_4"/>
    <property type="match status" value="1"/>
</dbReference>
<gene>
    <name evidence="3" type="ORF">CMUST_12680</name>
</gene>
<feature type="domain" description="Thioredoxin-like fold" evidence="2">
    <location>
        <begin position="75"/>
        <end position="235"/>
    </location>
</feature>
<evidence type="ECO:0000313" key="4">
    <source>
        <dbReference type="Proteomes" id="UP000035199"/>
    </source>
</evidence>
<dbReference type="KEGG" id="cmv:CMUST_12680"/>
<proteinExistence type="predicted"/>
<keyword evidence="1" id="KW-0472">Membrane</keyword>
<feature type="transmembrane region" description="Helical" evidence="1">
    <location>
        <begin position="15"/>
        <end position="35"/>
    </location>
</feature>
<dbReference type="InterPro" id="IPR036249">
    <property type="entry name" value="Thioredoxin-like_sf"/>
</dbReference>
<dbReference type="STRING" id="571915.CMUST_12680"/>
<dbReference type="EMBL" id="CP011542">
    <property type="protein sequence ID" value="AKK06840.1"/>
    <property type="molecule type" value="Genomic_DNA"/>
</dbReference>
<keyword evidence="1" id="KW-0812">Transmembrane</keyword>
<dbReference type="RefSeq" id="WP_047262790.1">
    <property type="nucleotide sequence ID" value="NZ_CP011542.1"/>
</dbReference>
<dbReference type="Proteomes" id="UP000035199">
    <property type="component" value="Chromosome"/>
</dbReference>
<keyword evidence="4" id="KW-1185">Reference proteome</keyword>
<sequence>MSTKIKNPNEKGSGFIWAVIVLLTLAAILIGYVVVSGKNAKEEELAQRATETVAFETSYEDNGITLKAANAKANAKKVDLYEDYSCSYCSQLAKSTDADMKKAIEDGEVVVTIWSLNFLDRGKIGHSTNAGAAAYVIAKNEPANVYWNYRKILMEDQEDIYGSWDTDDFVSAARAVGASEETLNHITSGTFIEEYQKLAKQNADKLEKETGTVSSPRVIVDGTEIQGESVFDWVNEVVRK</sequence>
<accession>A0A0G3H263</accession>
<keyword evidence="3" id="KW-0413">Isomerase</keyword>
<dbReference type="GO" id="GO:0016853">
    <property type="term" value="F:isomerase activity"/>
    <property type="evidence" value="ECO:0007669"/>
    <property type="project" value="UniProtKB-KW"/>
</dbReference>
<dbReference type="SUPFAM" id="SSF52833">
    <property type="entry name" value="Thioredoxin-like"/>
    <property type="match status" value="1"/>
</dbReference>
<name>A0A0G3H263_9CORY</name>
<evidence type="ECO:0000256" key="1">
    <source>
        <dbReference type="SAM" id="Phobius"/>
    </source>
</evidence>
<organism evidence="3 4">
    <name type="scientific">Corynebacterium mustelae</name>
    <dbReference type="NCBI Taxonomy" id="571915"/>
    <lineage>
        <taxon>Bacteria</taxon>
        <taxon>Bacillati</taxon>
        <taxon>Actinomycetota</taxon>
        <taxon>Actinomycetes</taxon>
        <taxon>Mycobacteriales</taxon>
        <taxon>Corynebacteriaceae</taxon>
        <taxon>Corynebacterium</taxon>
    </lineage>
</organism>
<reference evidence="4" key="2">
    <citation type="submission" date="2015-05" db="EMBL/GenBank/DDBJ databases">
        <title>Complete genome sequence of Corynebacterium mustelae DSM 45274, isolated from various tissues of a male ferret with lethal sepsis.</title>
        <authorList>
            <person name="Ruckert C."/>
            <person name="Albersmeier A."/>
            <person name="Winkler A."/>
            <person name="Tauch A."/>
        </authorList>
    </citation>
    <scope>NUCLEOTIDE SEQUENCE [LARGE SCALE GENOMIC DNA]</scope>
    <source>
        <strain evidence="4">DSM 45274</strain>
    </source>
</reference>
<dbReference type="OrthoDB" id="117402at2"/>
<dbReference type="InterPro" id="IPR012336">
    <property type="entry name" value="Thioredoxin-like_fold"/>
</dbReference>
<evidence type="ECO:0000259" key="2">
    <source>
        <dbReference type="Pfam" id="PF13462"/>
    </source>
</evidence>
<evidence type="ECO:0000313" key="3">
    <source>
        <dbReference type="EMBL" id="AKK06840.1"/>
    </source>
</evidence>